<proteinExistence type="inferred from homology"/>
<accession>A0ABP0NKJ7</accession>
<evidence type="ECO:0000256" key="2">
    <source>
        <dbReference type="ARBA" id="ARBA00022603"/>
    </source>
</evidence>
<feature type="region of interest" description="Disordered" evidence="4">
    <location>
        <begin position="20"/>
        <end position="43"/>
    </location>
</feature>
<evidence type="ECO:0000313" key="7">
    <source>
        <dbReference type="Proteomes" id="UP001642484"/>
    </source>
</evidence>
<evidence type="ECO:0000256" key="1">
    <source>
        <dbReference type="ARBA" id="ARBA00008361"/>
    </source>
</evidence>
<protein>
    <recommendedName>
        <fullName evidence="5">Methyltransferase domain-containing protein</fullName>
    </recommendedName>
</protein>
<dbReference type="InterPro" id="IPR029063">
    <property type="entry name" value="SAM-dependent_MTases_sf"/>
</dbReference>
<dbReference type="InterPro" id="IPR025714">
    <property type="entry name" value="Methyltranfer_dom"/>
</dbReference>
<name>A0ABP0NKJ7_9DINO</name>
<dbReference type="Proteomes" id="UP001642484">
    <property type="component" value="Unassembled WGS sequence"/>
</dbReference>
<organism evidence="6 7">
    <name type="scientific">Durusdinium trenchii</name>
    <dbReference type="NCBI Taxonomy" id="1381693"/>
    <lineage>
        <taxon>Eukaryota</taxon>
        <taxon>Sar</taxon>
        <taxon>Alveolata</taxon>
        <taxon>Dinophyceae</taxon>
        <taxon>Suessiales</taxon>
        <taxon>Symbiodiniaceae</taxon>
        <taxon>Durusdinium</taxon>
    </lineage>
</organism>
<evidence type="ECO:0000259" key="5">
    <source>
        <dbReference type="Pfam" id="PF13847"/>
    </source>
</evidence>
<dbReference type="SUPFAM" id="SSF53335">
    <property type="entry name" value="S-adenosyl-L-methionine-dependent methyltransferases"/>
    <property type="match status" value="1"/>
</dbReference>
<evidence type="ECO:0000256" key="3">
    <source>
        <dbReference type="ARBA" id="ARBA00022679"/>
    </source>
</evidence>
<dbReference type="Pfam" id="PF13847">
    <property type="entry name" value="Methyltransf_31"/>
    <property type="match status" value="1"/>
</dbReference>
<dbReference type="Gene3D" id="3.40.50.150">
    <property type="entry name" value="Vaccinia Virus protein VP39"/>
    <property type="match status" value="1"/>
</dbReference>
<keyword evidence="3" id="KW-0808">Transferase</keyword>
<feature type="compositionally biased region" description="Acidic residues" evidence="4">
    <location>
        <begin position="20"/>
        <end position="42"/>
    </location>
</feature>
<reference evidence="6 7" key="1">
    <citation type="submission" date="2024-02" db="EMBL/GenBank/DDBJ databases">
        <authorList>
            <person name="Chen Y."/>
            <person name="Shah S."/>
            <person name="Dougan E. K."/>
            <person name="Thang M."/>
            <person name="Chan C."/>
        </authorList>
    </citation>
    <scope>NUCLEOTIDE SEQUENCE [LARGE SCALE GENOMIC DNA]</scope>
</reference>
<gene>
    <name evidence="6" type="ORF">CCMP2556_LOCUS31590</name>
</gene>
<dbReference type="InterPro" id="IPR051419">
    <property type="entry name" value="Lys/N-term_MeTrsfase_sf"/>
</dbReference>
<comment type="similarity">
    <text evidence="1">Belongs to the methyltransferase superfamily.</text>
</comment>
<keyword evidence="7" id="KW-1185">Reference proteome</keyword>
<feature type="domain" description="Methyltransferase" evidence="5">
    <location>
        <begin position="98"/>
        <end position="209"/>
    </location>
</feature>
<keyword evidence="2" id="KW-0489">Methyltransferase</keyword>
<dbReference type="CDD" id="cd02440">
    <property type="entry name" value="AdoMet_MTases"/>
    <property type="match status" value="1"/>
</dbReference>
<dbReference type="EMBL" id="CAXAMN010021895">
    <property type="protein sequence ID" value="CAK9064303.1"/>
    <property type="molecule type" value="Genomic_DNA"/>
</dbReference>
<evidence type="ECO:0000256" key="4">
    <source>
        <dbReference type="SAM" id="MobiDB-lite"/>
    </source>
</evidence>
<evidence type="ECO:0000313" key="6">
    <source>
        <dbReference type="EMBL" id="CAK9064303.1"/>
    </source>
</evidence>
<comment type="caution">
    <text evidence="6">The sequence shown here is derived from an EMBL/GenBank/DDBJ whole genome shotgun (WGS) entry which is preliminary data.</text>
</comment>
<dbReference type="PANTHER" id="PTHR12176">
    <property type="entry name" value="SAM-DEPENDENT METHYLTRANSFERASE SUPERFAMILY PROTEIN"/>
    <property type="match status" value="1"/>
</dbReference>
<sequence length="265" mass="29932">MLRILNIQILTTAMAGYMDDDWLPPSGSEEEQERPEEGDGEADVVLPDYGDVNFWTEVYTHQRGRELAPQEWLLSYQHFCAQGWRRFFDAAVRASGPGPRILDLGCGDADFMSEAYDDGYQDITGVDIVEEVLETMRQKNATQRPNMKYVLADACDLTSTLEAKDFDVVFDKSTLDALKCRGPEATGRMSSEVHRILQDDGVYLCVSLNPPEDAQSAIESTAHGERWEVEVLVCENENYEGRRDGPPKHLYMYVARKQQGKAECT</sequence>